<keyword evidence="3" id="KW-1003">Cell membrane</keyword>
<evidence type="ECO:0000259" key="8">
    <source>
        <dbReference type="Pfam" id="PF00924"/>
    </source>
</evidence>
<dbReference type="PANTHER" id="PTHR30221:SF3">
    <property type="entry name" value="SMALL-CONDUCTANCE MECHANOSENSITIVE CHANNEL"/>
    <property type="match status" value="1"/>
</dbReference>
<feature type="transmembrane region" description="Helical" evidence="7">
    <location>
        <begin position="88"/>
        <end position="115"/>
    </location>
</feature>
<protein>
    <submittedName>
        <fullName evidence="9">Mechanosensitive ion channel family protein</fullName>
    </submittedName>
</protein>
<dbReference type="PANTHER" id="PTHR30221">
    <property type="entry name" value="SMALL-CONDUCTANCE MECHANOSENSITIVE CHANNEL"/>
    <property type="match status" value="1"/>
</dbReference>
<dbReference type="InterPro" id="IPR045275">
    <property type="entry name" value="MscS_archaea/bacteria_type"/>
</dbReference>
<sequence>MNETLKRYVDVGLLIGAEIGTKIVGAIALWIVGRLVIRGILRLLDRTTKFRNIDETLARYLHSVASVLLNILLIITVLGVFGVQTFTFAGILAATGVAIGMAWSGLLANLAAGVFMIVLRPFKAGDVVTVAGVTGIVHSIGLFVTSVDTFDNERTFLGNNKIFGEIIKNHSDNPVARLNINVQLPHGADVHKVIAVLKEKLTNAPHAASNPAPFVEMVGMTLSGPLLVAHPYVESAKYPLALAAAHLVVYDEVAKLGYPTPAQAVVLREDGARLAAVNGHDARGLSQVSNSGTPEAP</sequence>
<dbReference type="Gene3D" id="1.10.287.1260">
    <property type="match status" value="1"/>
</dbReference>
<evidence type="ECO:0000256" key="1">
    <source>
        <dbReference type="ARBA" id="ARBA00004651"/>
    </source>
</evidence>
<evidence type="ECO:0000256" key="2">
    <source>
        <dbReference type="ARBA" id="ARBA00008017"/>
    </source>
</evidence>
<evidence type="ECO:0000256" key="5">
    <source>
        <dbReference type="ARBA" id="ARBA00022989"/>
    </source>
</evidence>
<dbReference type="EMBL" id="JAQNDK010000001">
    <property type="protein sequence ID" value="MDC0678774.1"/>
    <property type="molecule type" value="Genomic_DNA"/>
</dbReference>
<dbReference type="Pfam" id="PF00924">
    <property type="entry name" value="MS_channel_2nd"/>
    <property type="match status" value="1"/>
</dbReference>
<feature type="transmembrane region" description="Helical" evidence="7">
    <location>
        <begin position="12"/>
        <end position="37"/>
    </location>
</feature>
<evidence type="ECO:0000313" key="10">
    <source>
        <dbReference type="Proteomes" id="UP001217485"/>
    </source>
</evidence>
<reference evidence="9 10" key="1">
    <citation type="submission" date="2023-01" db="EMBL/GenBank/DDBJ databases">
        <title>Minimal conservation of predation-associated metabolite biosynthetic gene clusters underscores biosynthetic potential of Myxococcota including descriptions for ten novel species: Archangium lansinium sp. nov., Myxococcus landrumus sp. nov., Nannocystis bai.</title>
        <authorList>
            <person name="Ahearne A."/>
            <person name="Stevens C."/>
            <person name="Dowd S."/>
        </authorList>
    </citation>
    <scope>NUCLEOTIDE SEQUENCE [LARGE SCALE GENOMIC DNA]</scope>
    <source>
        <strain evidence="9 10">WIWO2</strain>
    </source>
</reference>
<dbReference type="Proteomes" id="UP001217485">
    <property type="component" value="Unassembled WGS sequence"/>
</dbReference>
<comment type="caution">
    <text evidence="9">The sequence shown here is derived from an EMBL/GenBank/DDBJ whole genome shotgun (WGS) entry which is preliminary data.</text>
</comment>
<feature type="transmembrane region" description="Helical" evidence="7">
    <location>
        <begin position="57"/>
        <end position="82"/>
    </location>
</feature>
<dbReference type="RefSeq" id="WP_272095615.1">
    <property type="nucleotide sequence ID" value="NZ_JAQNDK010000001.1"/>
</dbReference>
<dbReference type="InterPro" id="IPR006685">
    <property type="entry name" value="MscS_channel_2nd"/>
</dbReference>
<dbReference type="InterPro" id="IPR023408">
    <property type="entry name" value="MscS_beta-dom_sf"/>
</dbReference>
<dbReference type="SUPFAM" id="SSF82689">
    <property type="entry name" value="Mechanosensitive channel protein MscS (YggB), C-terminal domain"/>
    <property type="match status" value="1"/>
</dbReference>
<accession>A0ABT5BX83</accession>
<evidence type="ECO:0000256" key="4">
    <source>
        <dbReference type="ARBA" id="ARBA00022692"/>
    </source>
</evidence>
<keyword evidence="5 7" id="KW-1133">Transmembrane helix</keyword>
<evidence type="ECO:0000256" key="3">
    <source>
        <dbReference type="ARBA" id="ARBA00022475"/>
    </source>
</evidence>
<gene>
    <name evidence="9" type="ORF">POL72_13600</name>
</gene>
<name>A0ABT5BX83_9BACT</name>
<dbReference type="SUPFAM" id="SSF50182">
    <property type="entry name" value="Sm-like ribonucleoproteins"/>
    <property type="match status" value="1"/>
</dbReference>
<evidence type="ECO:0000256" key="7">
    <source>
        <dbReference type="SAM" id="Phobius"/>
    </source>
</evidence>
<dbReference type="InterPro" id="IPR010920">
    <property type="entry name" value="LSM_dom_sf"/>
</dbReference>
<feature type="domain" description="Mechanosensitive ion channel MscS" evidence="8">
    <location>
        <begin position="106"/>
        <end position="171"/>
    </location>
</feature>
<feature type="transmembrane region" description="Helical" evidence="7">
    <location>
        <begin position="127"/>
        <end position="147"/>
    </location>
</feature>
<dbReference type="SUPFAM" id="SSF82861">
    <property type="entry name" value="Mechanosensitive channel protein MscS (YggB), transmembrane region"/>
    <property type="match status" value="1"/>
</dbReference>
<dbReference type="InterPro" id="IPR011014">
    <property type="entry name" value="MscS_channel_TM-2"/>
</dbReference>
<keyword evidence="10" id="KW-1185">Reference proteome</keyword>
<organism evidence="9 10">
    <name type="scientific">Sorangium atrum</name>
    <dbReference type="NCBI Taxonomy" id="2995308"/>
    <lineage>
        <taxon>Bacteria</taxon>
        <taxon>Pseudomonadati</taxon>
        <taxon>Myxococcota</taxon>
        <taxon>Polyangia</taxon>
        <taxon>Polyangiales</taxon>
        <taxon>Polyangiaceae</taxon>
        <taxon>Sorangium</taxon>
    </lineage>
</organism>
<comment type="similarity">
    <text evidence="2">Belongs to the MscS (TC 1.A.23) family.</text>
</comment>
<dbReference type="InterPro" id="IPR011066">
    <property type="entry name" value="MscS_channel_C_sf"/>
</dbReference>
<keyword evidence="4 7" id="KW-0812">Transmembrane</keyword>
<keyword evidence="6 7" id="KW-0472">Membrane</keyword>
<evidence type="ECO:0000313" key="9">
    <source>
        <dbReference type="EMBL" id="MDC0678774.1"/>
    </source>
</evidence>
<proteinExistence type="inferred from homology"/>
<dbReference type="Gene3D" id="2.30.30.60">
    <property type="match status" value="1"/>
</dbReference>
<comment type="subcellular location">
    <subcellularLocation>
        <location evidence="1">Cell membrane</location>
        <topology evidence="1">Multi-pass membrane protein</topology>
    </subcellularLocation>
</comment>
<evidence type="ECO:0000256" key="6">
    <source>
        <dbReference type="ARBA" id="ARBA00023136"/>
    </source>
</evidence>